<protein>
    <submittedName>
        <fullName evidence="8">Type II secretion system protein</fullName>
    </submittedName>
</protein>
<comment type="subcellular location">
    <subcellularLocation>
        <location evidence="1">Cell membrane</location>
        <topology evidence="1">Multi-pass membrane protein</topology>
    </subcellularLocation>
</comment>
<feature type="transmembrane region" description="Helical" evidence="6">
    <location>
        <begin position="286"/>
        <end position="312"/>
    </location>
</feature>
<evidence type="ECO:0000313" key="9">
    <source>
        <dbReference type="Proteomes" id="UP000006578"/>
    </source>
</evidence>
<dbReference type="EMBL" id="CP000356">
    <property type="protein sequence ID" value="ABF54468.1"/>
    <property type="molecule type" value="Genomic_DNA"/>
</dbReference>
<evidence type="ECO:0000256" key="1">
    <source>
        <dbReference type="ARBA" id="ARBA00004651"/>
    </source>
</evidence>
<accession>Q1GPF4</accession>
<dbReference type="GO" id="GO:0005886">
    <property type="term" value="C:plasma membrane"/>
    <property type="evidence" value="ECO:0007669"/>
    <property type="project" value="UniProtKB-SubCell"/>
</dbReference>
<dbReference type="Pfam" id="PF00482">
    <property type="entry name" value="T2SSF"/>
    <property type="match status" value="1"/>
</dbReference>
<dbReference type="OrthoDB" id="9810662at2"/>
<feature type="domain" description="Type II secretion system protein GspF" evidence="7">
    <location>
        <begin position="179"/>
        <end position="307"/>
    </location>
</feature>
<dbReference type="PANTHER" id="PTHR35007">
    <property type="entry name" value="INTEGRAL MEMBRANE PROTEIN-RELATED"/>
    <property type="match status" value="1"/>
</dbReference>
<feature type="transmembrane region" description="Helical" evidence="6">
    <location>
        <begin position="109"/>
        <end position="127"/>
    </location>
</feature>
<sequence>MVEVLASSPYLRLGFLVLLFVIVSSLVYFGVRLILSRRVILSRLESPALPGSHRDDSDGLRAADVRSGAWAKLAATIEQSGLSLGDSNPQGLRRRMLAAGYRSPHAPKIYTLLRLALIFALPSALVLPQLLSETPVDLFMLYLQGAGLALMGLVIPSLFLTAKADRRRQEILNGFPDCLDLMLVCVEAGMGLEAALDRVGREMTLSHPLVAEQISQTTLELRAGASREEALRALADRSGVDEIRAFATLLIQSDKLGSSIATTLRIYAAEMREKRRMRAEEKAHRLPVLLSIPLVACMLPVMIGVLMLPAVIRVIRDIAPALAGGG</sequence>
<evidence type="ECO:0000256" key="5">
    <source>
        <dbReference type="ARBA" id="ARBA00023136"/>
    </source>
</evidence>
<dbReference type="KEGG" id="sal:Sala_2763"/>
<dbReference type="eggNOG" id="COG2064">
    <property type="taxonomic scope" value="Bacteria"/>
</dbReference>
<keyword evidence="4 6" id="KW-1133">Transmembrane helix</keyword>
<keyword evidence="3 6" id="KW-0812">Transmembrane</keyword>
<evidence type="ECO:0000256" key="6">
    <source>
        <dbReference type="SAM" id="Phobius"/>
    </source>
</evidence>
<organism evidence="8 9">
    <name type="scientific">Sphingopyxis alaskensis (strain DSM 13593 / LMG 18877 / RB2256)</name>
    <name type="common">Sphingomonas alaskensis</name>
    <dbReference type="NCBI Taxonomy" id="317655"/>
    <lineage>
        <taxon>Bacteria</taxon>
        <taxon>Pseudomonadati</taxon>
        <taxon>Pseudomonadota</taxon>
        <taxon>Alphaproteobacteria</taxon>
        <taxon>Sphingomonadales</taxon>
        <taxon>Sphingomonadaceae</taxon>
        <taxon>Sphingopyxis</taxon>
    </lineage>
</organism>
<dbReference type="HOGENOM" id="CLU_056917_0_1_5"/>
<feature type="transmembrane region" description="Helical" evidence="6">
    <location>
        <begin position="12"/>
        <end position="35"/>
    </location>
</feature>
<dbReference type="RefSeq" id="WP_011543033.1">
    <property type="nucleotide sequence ID" value="NC_008048.1"/>
</dbReference>
<keyword evidence="5 6" id="KW-0472">Membrane</keyword>
<dbReference type="Proteomes" id="UP000006578">
    <property type="component" value="Chromosome"/>
</dbReference>
<keyword evidence="9" id="KW-1185">Reference proteome</keyword>
<dbReference type="AlphaFoldDB" id="Q1GPF4"/>
<reference evidence="8 9" key="1">
    <citation type="journal article" date="2009" name="Proc. Natl. Acad. Sci. U.S.A.">
        <title>The genomic basis of trophic strategy in marine bacteria.</title>
        <authorList>
            <person name="Lauro F.M."/>
            <person name="McDougald D."/>
            <person name="Thomas T."/>
            <person name="Williams T.J."/>
            <person name="Egan S."/>
            <person name="Rice S."/>
            <person name="DeMaere M.Z."/>
            <person name="Ting L."/>
            <person name="Ertan H."/>
            <person name="Johnson J."/>
            <person name="Ferriera S."/>
            <person name="Lapidus A."/>
            <person name="Anderson I."/>
            <person name="Kyrpides N."/>
            <person name="Munk A.C."/>
            <person name="Detter C."/>
            <person name="Han C.S."/>
            <person name="Brown M.V."/>
            <person name="Robb F.T."/>
            <person name="Kjelleberg S."/>
            <person name="Cavicchioli R."/>
        </authorList>
    </citation>
    <scope>NUCLEOTIDE SEQUENCE [LARGE SCALE GENOMIC DNA]</scope>
    <source>
        <strain evidence="9">DSM 13593 / LMG 18877 / RB2256</strain>
    </source>
</reference>
<evidence type="ECO:0000256" key="3">
    <source>
        <dbReference type="ARBA" id="ARBA00022692"/>
    </source>
</evidence>
<dbReference type="STRING" id="317655.Sala_2763"/>
<evidence type="ECO:0000256" key="4">
    <source>
        <dbReference type="ARBA" id="ARBA00022989"/>
    </source>
</evidence>
<gene>
    <name evidence="8" type="ordered locus">Sala_2763</name>
</gene>
<keyword evidence="2" id="KW-1003">Cell membrane</keyword>
<dbReference type="PANTHER" id="PTHR35007:SF2">
    <property type="entry name" value="PILUS ASSEMBLE PROTEIN"/>
    <property type="match status" value="1"/>
</dbReference>
<name>Q1GPF4_SPHAL</name>
<dbReference type="InterPro" id="IPR018076">
    <property type="entry name" value="T2SS_GspF_dom"/>
</dbReference>
<evidence type="ECO:0000256" key="2">
    <source>
        <dbReference type="ARBA" id="ARBA00022475"/>
    </source>
</evidence>
<evidence type="ECO:0000259" key="7">
    <source>
        <dbReference type="Pfam" id="PF00482"/>
    </source>
</evidence>
<proteinExistence type="predicted"/>
<evidence type="ECO:0000313" key="8">
    <source>
        <dbReference type="EMBL" id="ABF54468.1"/>
    </source>
</evidence>
<feature type="transmembrane region" description="Helical" evidence="6">
    <location>
        <begin position="139"/>
        <end position="160"/>
    </location>
</feature>